<dbReference type="CDD" id="cd02012">
    <property type="entry name" value="TPP_TK"/>
    <property type="match status" value="1"/>
</dbReference>
<comment type="cofactor">
    <cofactor evidence="15">
        <name>thiamine diphosphate</name>
        <dbReference type="ChEBI" id="CHEBI:58937"/>
    </cofactor>
    <text evidence="15">Binds 1 thiamine pyrophosphate per subunit. During the reaction, the substrate forms a covalent intermediate with the cofactor.</text>
</comment>
<comment type="function">
    <text evidence="18">Catalyzes the transfer of a two-carbon ketol group from a ketose donor to an aldose acceptor, via a covalent intermediate with the cofactor thiamine pyrophosphate.</text>
</comment>
<dbReference type="FunFam" id="3.40.50.970:FF:000004">
    <property type="entry name" value="Transketolase"/>
    <property type="match status" value="1"/>
</dbReference>
<evidence type="ECO:0000256" key="11">
    <source>
        <dbReference type="ARBA" id="ARBA00049473"/>
    </source>
</evidence>
<dbReference type="Gene3D" id="3.40.50.970">
    <property type="match status" value="2"/>
</dbReference>
<evidence type="ECO:0000256" key="2">
    <source>
        <dbReference type="ARBA" id="ARBA00001941"/>
    </source>
</evidence>
<evidence type="ECO:0000256" key="1">
    <source>
        <dbReference type="ARBA" id="ARBA00001913"/>
    </source>
</evidence>
<keyword evidence="21" id="KW-1185">Reference proteome</keyword>
<dbReference type="Proteomes" id="UP000033358">
    <property type="component" value="Unassembled WGS sequence"/>
</dbReference>
<dbReference type="AlphaFoldDB" id="A0A0F5MNK4"/>
<evidence type="ECO:0000259" key="19">
    <source>
        <dbReference type="SMART" id="SM00861"/>
    </source>
</evidence>
<evidence type="ECO:0000256" key="15">
    <source>
        <dbReference type="PIRSR" id="PIRSR605478-3"/>
    </source>
</evidence>
<dbReference type="InterPro" id="IPR005475">
    <property type="entry name" value="Transketolase-like_Pyr-bd"/>
</dbReference>
<dbReference type="InterPro" id="IPR029061">
    <property type="entry name" value="THDP-binding"/>
</dbReference>
<dbReference type="InterPro" id="IPR033247">
    <property type="entry name" value="Transketolase_fam"/>
</dbReference>
<feature type="binding site" evidence="14">
    <location>
        <position position="446"/>
    </location>
    <ligand>
        <name>substrate</name>
    </ligand>
</feature>
<name>A0A0F5MNK4_9RICK</name>
<evidence type="ECO:0000256" key="12">
    <source>
        <dbReference type="NCBIfam" id="TIGR00232"/>
    </source>
</evidence>
<evidence type="ECO:0000256" key="3">
    <source>
        <dbReference type="ARBA" id="ARBA00007131"/>
    </source>
</evidence>
<dbReference type="InterPro" id="IPR005474">
    <property type="entry name" value="Transketolase_N"/>
</dbReference>
<feature type="domain" description="Transketolase-like pyrimidine-binding" evidence="19">
    <location>
        <begin position="347"/>
        <end position="510"/>
    </location>
</feature>
<comment type="cofactor">
    <cofactor evidence="2">
        <name>Co(2+)</name>
        <dbReference type="ChEBI" id="CHEBI:48828"/>
    </cofactor>
</comment>
<dbReference type="SUPFAM" id="SSF52518">
    <property type="entry name" value="Thiamin diphosphate-binding fold (THDP-binding)"/>
    <property type="match status" value="2"/>
</dbReference>
<keyword evidence="9 16" id="KW-0460">Magnesium</keyword>
<dbReference type="InterPro" id="IPR049557">
    <property type="entry name" value="Transketolase_CS"/>
</dbReference>
<comment type="cofactor">
    <cofactor evidence="18">
        <name>Mg(2+)</name>
        <dbReference type="ChEBI" id="CHEBI:18420"/>
    </cofactor>
    <cofactor evidence="18">
        <name>Ca(2+)</name>
        <dbReference type="ChEBI" id="CHEBI:29108"/>
    </cofactor>
    <cofactor evidence="18">
        <name>Mn(2+)</name>
        <dbReference type="ChEBI" id="CHEBI:29035"/>
    </cofactor>
    <cofactor evidence="18">
        <name>Co(2+)</name>
        <dbReference type="ChEBI" id="CHEBI:48828"/>
    </cofactor>
    <text evidence="18">Binds 1 Mg(2+) ion per subunit. Can also utilize other divalent metal cations, such as Ca(2+), Mn(2+) and Co(2+).</text>
</comment>
<feature type="binding site" evidence="14">
    <location>
        <position position="259"/>
    </location>
    <ligand>
        <name>substrate</name>
    </ligand>
</feature>
<proteinExistence type="inferred from homology"/>
<dbReference type="EMBL" id="JYHA01000087">
    <property type="protein sequence ID" value="KKB96403.1"/>
    <property type="molecule type" value="Genomic_DNA"/>
</dbReference>
<feature type="binding site" evidence="15">
    <location>
        <begin position="118"/>
        <end position="120"/>
    </location>
    <ligand>
        <name>thiamine diphosphate</name>
        <dbReference type="ChEBI" id="CHEBI:58937"/>
    </ligand>
</feature>
<reference evidence="20 21" key="1">
    <citation type="submission" date="2015-02" db="EMBL/GenBank/DDBJ databases">
        <title>Single cell genomics of a rare environmental alphaproteobacterium provides unique insights into Rickettsiaceae evolution.</title>
        <authorList>
            <person name="Martijn J."/>
            <person name="Schulz F."/>
            <person name="Zaremba-Niedzwiedzka K."/>
            <person name="Viklund J."/>
            <person name="Stepanauskas R."/>
            <person name="Andersson S.G.E."/>
            <person name="Horn M."/>
            <person name="Guy L."/>
            <person name="Ettema T.J.G."/>
        </authorList>
    </citation>
    <scope>NUCLEOTIDE SEQUENCE [LARGE SCALE GENOMIC DNA]</scope>
    <source>
        <strain evidence="20 21">SCGC AAA041-L04</strain>
    </source>
</reference>
<feature type="binding site" evidence="14">
    <location>
        <position position="350"/>
    </location>
    <ligand>
        <name>substrate</name>
    </ligand>
</feature>
<accession>A0A0F5MNK4</accession>
<feature type="binding site" evidence="16">
    <location>
        <position position="187"/>
    </location>
    <ligand>
        <name>Mg(2+)</name>
        <dbReference type="ChEBI" id="CHEBI:18420"/>
    </ligand>
</feature>
<evidence type="ECO:0000313" key="20">
    <source>
        <dbReference type="EMBL" id="KKB96403.1"/>
    </source>
</evidence>
<feature type="binding site" evidence="14">
    <location>
        <position position="454"/>
    </location>
    <ligand>
        <name>substrate</name>
    </ligand>
</feature>
<keyword evidence="8 18" id="KW-0106">Calcium</keyword>
<organism evidence="20 21">
    <name type="scientific">Candidatus Arcanibacter lacustris</name>
    <dbReference type="NCBI Taxonomy" id="1607817"/>
    <lineage>
        <taxon>Bacteria</taxon>
        <taxon>Pseudomonadati</taxon>
        <taxon>Pseudomonadota</taxon>
        <taxon>Alphaproteobacteria</taxon>
        <taxon>Rickettsiales</taxon>
        <taxon>Candidatus Arcanibacter</taxon>
    </lineage>
</organism>
<comment type="caution">
    <text evidence="20">The sequence shown here is derived from an EMBL/GenBank/DDBJ whole genome shotgun (WGS) entry which is preliminary data.</text>
</comment>
<gene>
    <name evidence="20" type="primary">tktA</name>
    <name evidence="20" type="ORF">SZ25_00553</name>
</gene>
<evidence type="ECO:0000256" key="8">
    <source>
        <dbReference type="ARBA" id="ARBA00022837"/>
    </source>
</evidence>
<dbReference type="InterPro" id="IPR055152">
    <property type="entry name" value="Transketolase-like_C_2"/>
</dbReference>
<evidence type="ECO:0000313" key="21">
    <source>
        <dbReference type="Proteomes" id="UP000033358"/>
    </source>
</evidence>
<dbReference type="SMART" id="SM00861">
    <property type="entry name" value="Transket_pyr"/>
    <property type="match status" value="1"/>
</dbReference>
<dbReference type="InterPro" id="IPR005478">
    <property type="entry name" value="Transketolase_bac-like"/>
</dbReference>
<evidence type="ECO:0000256" key="5">
    <source>
        <dbReference type="ARBA" id="ARBA00013152"/>
    </source>
</evidence>
<evidence type="ECO:0000256" key="17">
    <source>
        <dbReference type="PIRSR" id="PIRSR605478-5"/>
    </source>
</evidence>
<feature type="binding site" evidence="15">
    <location>
        <position position="156"/>
    </location>
    <ligand>
        <name>thiamine diphosphate</name>
        <dbReference type="ChEBI" id="CHEBI:58937"/>
    </ligand>
</feature>
<keyword evidence="7 16" id="KW-0479">Metal-binding</keyword>
<feature type="site" description="Important for catalytic activity" evidence="17">
    <location>
        <position position="29"/>
    </location>
</feature>
<keyword evidence="6 18" id="KW-0808">Transferase</keyword>
<dbReference type="NCBIfam" id="TIGR00232">
    <property type="entry name" value="tktlase_bact"/>
    <property type="match status" value="1"/>
</dbReference>
<evidence type="ECO:0000256" key="6">
    <source>
        <dbReference type="ARBA" id="ARBA00022679"/>
    </source>
</evidence>
<comment type="cofactor">
    <cofactor evidence="16">
        <name>Mg(2+)</name>
        <dbReference type="ChEBI" id="CHEBI:18420"/>
    </cofactor>
    <text evidence="16">Binds 1 Mg(2+) ion per subunit. Can also utilize other divalent metal cations, such as Ca(2+), Mn(2+) and Co(2+).</text>
</comment>
<dbReference type="GO" id="GO:0005829">
    <property type="term" value="C:cytosol"/>
    <property type="evidence" value="ECO:0007669"/>
    <property type="project" value="TreeGrafter"/>
</dbReference>
<comment type="cofactor">
    <cofactor evidence="1">
        <name>Ca(2+)</name>
        <dbReference type="ChEBI" id="CHEBI:29108"/>
    </cofactor>
</comment>
<protein>
    <recommendedName>
        <fullName evidence="5 12">Transketolase</fullName>
        <ecNumber evidence="5 12">2.2.1.1</ecNumber>
    </recommendedName>
</protein>
<dbReference type="FunFam" id="3.40.50.920:FF:000003">
    <property type="entry name" value="Transketolase"/>
    <property type="match status" value="1"/>
</dbReference>
<sequence>MIDNNKLKSMANAIRILAIDAIEKSNSGHPGIVMGMADVATILFSEFLKFNPKVPDWQNRDRFILSAGHGSMLLYALAYLTGYDDMSLDDLKSFRQLNSKTPGHPEHHLLSGIETTTGPLGQGLANGVGMAIAKDLMAAEFDNILDHKTYVIVGDGCLMEGISQEAISLAGHLKLKDLIVLFDDNQITIDGPTNISTSDDQIARFKASNWHVISIDGHDFNQIRSALNEAIKSNKPTMIACRTIIGYGSPNKSGTSDIHGSSLGKDEIALTRKNLGWENQTPFAIPDNILNDWRSIATSKTYDAWMELYNNLPNKLEFDRRIKNELPAGLEQVFIDLKTKAQDIKEEATRKSSGKVLEALIDILPELVGGSADLTPSNNTKTNNKKAKYIHYGIREHAMAGVMNGISLYKGFIPYGGTFLVFSDYCRNAIRLSALMKQRVVYVMTHDSIGLGEDGPTHQPVEHLASLRAIPNLLVFRPCDLIETIEAWQIAINNPHRPSIIALSRQNLPLLRSDDRNNLSEKGAYILAESSSELKVTIFATGSEVQLAIEARNKLQAMNIGCRVVSMVCWSLFEEQDKSYQDHLLNNNSIKVGVEAAIRLGWDRYIGRDGIFIGMDGFGASAPIADLYQYFGITVDRIIQEIKNENSN</sequence>
<dbReference type="EC" id="2.2.1.1" evidence="5 12"/>
<feature type="binding site" evidence="15">
    <location>
        <position position="69"/>
    </location>
    <ligand>
        <name>thiamine diphosphate</name>
        <dbReference type="ChEBI" id="CHEBI:58937"/>
    </ligand>
</feature>
<feature type="binding site" evidence="15">
    <location>
        <position position="422"/>
    </location>
    <ligand>
        <name>thiamine diphosphate</name>
        <dbReference type="ChEBI" id="CHEBI:58937"/>
    </ligand>
</feature>
<feature type="active site" description="Proton donor" evidence="13">
    <location>
        <position position="396"/>
    </location>
</feature>
<feature type="binding site" evidence="15">
    <location>
        <position position="259"/>
    </location>
    <ligand>
        <name>thiamine diphosphate</name>
        <dbReference type="ChEBI" id="CHEBI:58937"/>
    </ligand>
</feature>
<feature type="site" description="Important for catalytic activity" evidence="17">
    <location>
        <position position="259"/>
    </location>
</feature>
<evidence type="ECO:0000256" key="14">
    <source>
        <dbReference type="PIRSR" id="PIRSR605478-2"/>
    </source>
</evidence>
<feature type="binding site" evidence="14">
    <location>
        <position position="29"/>
    </location>
    <ligand>
        <name>substrate</name>
    </ligand>
</feature>
<dbReference type="Pfam" id="PF22613">
    <property type="entry name" value="Transketolase_C_1"/>
    <property type="match status" value="1"/>
</dbReference>
<dbReference type="PANTHER" id="PTHR43522:SF2">
    <property type="entry name" value="TRANSKETOLASE 1-RELATED"/>
    <property type="match status" value="1"/>
</dbReference>
<comment type="similarity">
    <text evidence="3 18">Belongs to the transketolase family.</text>
</comment>
<dbReference type="PROSITE" id="PS00802">
    <property type="entry name" value="TRANSKETOLASE_2"/>
    <property type="match status" value="1"/>
</dbReference>
<feature type="binding site" evidence="15">
    <location>
        <position position="185"/>
    </location>
    <ligand>
        <name>thiamine diphosphate</name>
        <dbReference type="ChEBI" id="CHEBI:58937"/>
    </ligand>
</feature>
<feature type="binding site" evidence="14">
    <location>
        <position position="505"/>
    </location>
    <ligand>
        <name>substrate</name>
    </ligand>
</feature>
<dbReference type="InterPro" id="IPR009014">
    <property type="entry name" value="Transketo_C/PFOR_II"/>
</dbReference>
<comment type="subunit">
    <text evidence="4 18">Homodimer.</text>
</comment>
<dbReference type="FunFam" id="3.40.50.970:FF:000003">
    <property type="entry name" value="Transketolase"/>
    <property type="match status" value="1"/>
</dbReference>
<evidence type="ECO:0000256" key="16">
    <source>
        <dbReference type="PIRSR" id="PIRSR605478-4"/>
    </source>
</evidence>
<evidence type="ECO:0000256" key="4">
    <source>
        <dbReference type="ARBA" id="ARBA00011738"/>
    </source>
</evidence>
<evidence type="ECO:0000256" key="18">
    <source>
        <dbReference type="RuleBase" id="RU004996"/>
    </source>
</evidence>
<dbReference type="GO" id="GO:0004802">
    <property type="term" value="F:transketolase activity"/>
    <property type="evidence" value="ECO:0007669"/>
    <property type="project" value="UniProtKB-UniRule"/>
</dbReference>
<feature type="binding site" evidence="16">
    <location>
        <position position="185"/>
    </location>
    <ligand>
        <name>Mg(2+)</name>
        <dbReference type="ChEBI" id="CHEBI:18420"/>
    </ligand>
</feature>
<dbReference type="Pfam" id="PF02779">
    <property type="entry name" value="Transket_pyr"/>
    <property type="match status" value="1"/>
</dbReference>
<evidence type="ECO:0000256" key="13">
    <source>
        <dbReference type="PIRSR" id="PIRSR605478-1"/>
    </source>
</evidence>
<dbReference type="PANTHER" id="PTHR43522">
    <property type="entry name" value="TRANSKETOLASE"/>
    <property type="match status" value="1"/>
</dbReference>
<feature type="binding site" evidence="14">
    <location>
        <position position="458"/>
    </location>
    <ligand>
        <name>substrate</name>
    </ligand>
</feature>
<dbReference type="CDD" id="cd07033">
    <property type="entry name" value="TPP_PYR_DXS_TK_like"/>
    <property type="match status" value="1"/>
</dbReference>
<evidence type="ECO:0000256" key="10">
    <source>
        <dbReference type="ARBA" id="ARBA00023052"/>
    </source>
</evidence>
<evidence type="ECO:0000256" key="9">
    <source>
        <dbReference type="ARBA" id="ARBA00022842"/>
    </source>
</evidence>
<dbReference type="InterPro" id="IPR020826">
    <property type="entry name" value="Transketolase_BS"/>
</dbReference>
<evidence type="ECO:0000256" key="7">
    <source>
        <dbReference type="ARBA" id="ARBA00022723"/>
    </source>
</evidence>
<dbReference type="PATRIC" id="fig|1607817.3.peg.549"/>
<feature type="binding site" evidence="14">
    <location>
        <position position="377"/>
    </location>
    <ligand>
        <name>substrate</name>
    </ligand>
</feature>
<dbReference type="Pfam" id="PF00456">
    <property type="entry name" value="Transketolase_N"/>
    <property type="match status" value="1"/>
</dbReference>
<dbReference type="GO" id="GO:0009052">
    <property type="term" value="P:pentose-phosphate shunt, non-oxidative branch"/>
    <property type="evidence" value="ECO:0007669"/>
    <property type="project" value="UniProtKB-ARBA"/>
</dbReference>
<dbReference type="SUPFAM" id="SSF52922">
    <property type="entry name" value="TK C-terminal domain-like"/>
    <property type="match status" value="1"/>
</dbReference>
<comment type="catalytic activity">
    <reaction evidence="11 18">
        <text>D-sedoheptulose 7-phosphate + D-glyceraldehyde 3-phosphate = aldehydo-D-ribose 5-phosphate + D-xylulose 5-phosphate</text>
        <dbReference type="Rhea" id="RHEA:10508"/>
        <dbReference type="ChEBI" id="CHEBI:57483"/>
        <dbReference type="ChEBI" id="CHEBI:57737"/>
        <dbReference type="ChEBI" id="CHEBI:58273"/>
        <dbReference type="ChEBI" id="CHEBI:59776"/>
        <dbReference type="EC" id="2.2.1.1"/>
    </reaction>
</comment>
<dbReference type="GO" id="GO:0046872">
    <property type="term" value="F:metal ion binding"/>
    <property type="evidence" value="ECO:0007669"/>
    <property type="project" value="UniProtKB-KW"/>
</dbReference>
<feature type="binding site" evidence="16">
    <location>
        <position position="155"/>
    </location>
    <ligand>
        <name>Mg(2+)</name>
        <dbReference type="ChEBI" id="CHEBI:18420"/>
    </ligand>
</feature>
<keyword evidence="10 15" id="KW-0786">Thiamine pyrophosphate</keyword>
<dbReference type="Gene3D" id="3.40.50.920">
    <property type="match status" value="1"/>
</dbReference>
<dbReference type="PROSITE" id="PS00801">
    <property type="entry name" value="TRANSKETOLASE_1"/>
    <property type="match status" value="1"/>
</dbReference>